<feature type="compositionally biased region" description="Basic residues" evidence="1">
    <location>
        <begin position="197"/>
        <end position="206"/>
    </location>
</feature>
<reference evidence="2" key="1">
    <citation type="submission" date="2021-01" db="EMBL/GenBank/DDBJ databases">
        <authorList>
            <consortium name="Genoscope - CEA"/>
            <person name="William W."/>
        </authorList>
    </citation>
    <scope>NUCLEOTIDE SEQUENCE</scope>
</reference>
<feature type="region of interest" description="Disordered" evidence="1">
    <location>
        <begin position="470"/>
        <end position="626"/>
    </location>
</feature>
<feature type="region of interest" description="Disordered" evidence="1">
    <location>
        <begin position="194"/>
        <end position="269"/>
    </location>
</feature>
<feature type="compositionally biased region" description="Basic residues" evidence="1">
    <location>
        <begin position="1"/>
        <end position="16"/>
    </location>
</feature>
<evidence type="ECO:0000313" key="2">
    <source>
        <dbReference type="EMBL" id="CAF1932284.1"/>
    </source>
</evidence>
<name>A0A816L7W5_BRANA</name>
<feature type="region of interest" description="Disordered" evidence="1">
    <location>
        <begin position="1"/>
        <end position="57"/>
    </location>
</feature>
<feature type="compositionally biased region" description="Basic and acidic residues" evidence="1">
    <location>
        <begin position="17"/>
        <end position="27"/>
    </location>
</feature>
<accession>A0A816L7W5</accession>
<dbReference type="AlphaFoldDB" id="A0A816L7W5"/>
<feature type="compositionally biased region" description="Polar residues" evidence="1">
    <location>
        <begin position="532"/>
        <end position="545"/>
    </location>
</feature>
<evidence type="ECO:0000256" key="1">
    <source>
        <dbReference type="SAM" id="MobiDB-lite"/>
    </source>
</evidence>
<feature type="compositionally biased region" description="Acidic residues" evidence="1">
    <location>
        <begin position="512"/>
        <end position="524"/>
    </location>
</feature>
<feature type="region of interest" description="Disordered" evidence="1">
    <location>
        <begin position="113"/>
        <end position="157"/>
    </location>
</feature>
<gene>
    <name evidence="2" type="ORF">DARMORV10_C05P44360.1</name>
</gene>
<feature type="compositionally biased region" description="Basic and acidic residues" evidence="1">
    <location>
        <begin position="392"/>
        <end position="409"/>
    </location>
</feature>
<sequence>MKKSKLSQTTVRRRPRSSGEELPERPPAKQQRYPDSGSEDGPGGGDSSGGQFSDGLSVHFTVIPDEERLLLVDQNEDRQVTSLVQKLLCGETFKPEDFPGGDQSFSPKFKVPDAAQGEGASCPTPIRQRNLRPRNTAPIEVEDISSSGNSREENRQCSERCTHENLKHWISQRFEGMENNIEELRTLICKSLGLPKGSKRNARKRKAMDDPQVRRTLSPDVSIEVSRKNPPSSERESGHQNDDDHAKENESDNARFPPSGGNKGDQQQETQSNALVLFGDVLDVEPESYVLPSEHAVTSPGAWQKRNPTSVGSVRSFHPSWDGNPSSKSKERSAPEGGEGHQKWVGATPVGYESGQTSNQNDGEGLEQVSAPMGFVEALVEETNSEIPGADEEIRATRGGEGAQPKENESVAARMTPTAGIDFAQKTGADNGGESGQTSNQNDGERLEQVSAPMGFVEALVKEINSEIPGVDEELRATRGGEGAQPKQNKSVAARMTPTAGIGFAQKTGDDNGGEFVEEDPDGGEEARTADKQPQSVDSVETSNMEFPKPVEAVGKVAPPKAGGEASVKEINAELQGTEDEERYDSCKDDMSTDSQIQENPRDLCGEMDADSEDVGSGGKRHRMRSSKISGVYTPDPRVKKLFKSEEKVEYKPIAKTNRTQFKKFAEILRENPEQMWDIATGHSVCNHFFLEIAEPGKWMSDEHMHVIMNMLWRRRGIYLQKERMVILDQYFIKTIQSDWSAFSADNDKLQFEWGKT</sequence>
<dbReference type="Proteomes" id="UP001295469">
    <property type="component" value="Chromosome C05"/>
</dbReference>
<feature type="region of interest" description="Disordered" evidence="1">
    <location>
        <begin position="296"/>
        <end position="369"/>
    </location>
</feature>
<dbReference type="SUPFAM" id="SSF54001">
    <property type="entry name" value="Cysteine proteinases"/>
    <property type="match status" value="1"/>
</dbReference>
<organism evidence="2">
    <name type="scientific">Brassica napus</name>
    <name type="common">Rape</name>
    <dbReference type="NCBI Taxonomy" id="3708"/>
    <lineage>
        <taxon>Eukaryota</taxon>
        <taxon>Viridiplantae</taxon>
        <taxon>Streptophyta</taxon>
        <taxon>Embryophyta</taxon>
        <taxon>Tracheophyta</taxon>
        <taxon>Spermatophyta</taxon>
        <taxon>Magnoliopsida</taxon>
        <taxon>eudicotyledons</taxon>
        <taxon>Gunneridae</taxon>
        <taxon>Pentapetalae</taxon>
        <taxon>rosids</taxon>
        <taxon>malvids</taxon>
        <taxon>Brassicales</taxon>
        <taxon>Brassicaceae</taxon>
        <taxon>Brassiceae</taxon>
        <taxon>Brassica</taxon>
    </lineage>
</organism>
<dbReference type="InterPro" id="IPR038765">
    <property type="entry name" value="Papain-like_cys_pep_sf"/>
</dbReference>
<feature type="compositionally biased region" description="Basic and acidic residues" evidence="1">
    <location>
        <begin position="233"/>
        <end position="253"/>
    </location>
</feature>
<protein>
    <submittedName>
        <fullName evidence="2">(rape) hypothetical protein</fullName>
    </submittedName>
</protein>
<feature type="region of interest" description="Disordered" evidence="1">
    <location>
        <begin position="384"/>
        <end position="451"/>
    </location>
</feature>
<dbReference type="EMBL" id="HG994369">
    <property type="protein sequence ID" value="CAF1932284.1"/>
    <property type="molecule type" value="Genomic_DNA"/>
</dbReference>
<proteinExistence type="predicted"/>
<feature type="compositionally biased region" description="Basic and acidic residues" evidence="1">
    <location>
        <begin position="328"/>
        <end position="342"/>
    </location>
</feature>